<dbReference type="InterPro" id="IPR050553">
    <property type="entry name" value="Thioredoxin_ResA/DsbE_sf"/>
</dbReference>
<protein>
    <submittedName>
        <fullName evidence="8">TlpA family protein disulfide reductase</fullName>
    </submittedName>
</protein>
<comment type="caution">
    <text evidence="8">The sequence shown here is derived from an EMBL/GenBank/DDBJ whole genome shotgun (WGS) entry which is preliminary data.</text>
</comment>
<keyword evidence="3" id="KW-0812">Transmembrane</keyword>
<proteinExistence type="predicted"/>
<feature type="region of interest" description="Disordered" evidence="6">
    <location>
        <begin position="1"/>
        <end position="26"/>
    </location>
</feature>
<dbReference type="RefSeq" id="WP_358291596.1">
    <property type="nucleotide sequence ID" value="NZ_JBEYGJ010000052.1"/>
</dbReference>
<reference evidence="8 9" key="1">
    <citation type="submission" date="2024-10" db="EMBL/GenBank/DDBJ databases">
        <title>The Natural Products Discovery Center: Release of the First 8490 Sequenced Strains for Exploring Actinobacteria Biosynthetic Diversity.</title>
        <authorList>
            <person name="Kalkreuter E."/>
            <person name="Kautsar S.A."/>
            <person name="Yang D."/>
            <person name="Bader C.D."/>
            <person name="Teijaro C.N."/>
            <person name="Fluegel L."/>
            <person name="Davis C.M."/>
            <person name="Simpson J.R."/>
            <person name="Lauterbach L."/>
            <person name="Steele A.D."/>
            <person name="Gui C."/>
            <person name="Meng S."/>
            <person name="Li G."/>
            <person name="Viehrig K."/>
            <person name="Ye F."/>
            <person name="Su P."/>
            <person name="Kiefer A.F."/>
            <person name="Nichols A."/>
            <person name="Cepeda A.J."/>
            <person name="Yan W."/>
            <person name="Fan B."/>
            <person name="Jiang Y."/>
            <person name="Adhikari A."/>
            <person name="Zheng C.-J."/>
            <person name="Schuster L."/>
            <person name="Cowan T.M."/>
            <person name="Smanski M.J."/>
            <person name="Chevrette M.G."/>
            <person name="De Carvalho L.P.S."/>
            <person name="Shen B."/>
        </authorList>
    </citation>
    <scope>NUCLEOTIDE SEQUENCE [LARGE SCALE GENOMIC DNA]</scope>
    <source>
        <strain evidence="8 9">NPDC007066</strain>
    </source>
</reference>
<keyword evidence="3" id="KW-0735">Signal-anchor</keyword>
<evidence type="ECO:0000259" key="7">
    <source>
        <dbReference type="PROSITE" id="PS51352"/>
    </source>
</evidence>
<accession>A0ABW6LR33</accession>
<organism evidence="8 9">
    <name type="scientific">Streptomyces massasporeus</name>
    <dbReference type="NCBI Taxonomy" id="67324"/>
    <lineage>
        <taxon>Bacteria</taxon>
        <taxon>Bacillati</taxon>
        <taxon>Actinomycetota</taxon>
        <taxon>Actinomycetes</taxon>
        <taxon>Kitasatosporales</taxon>
        <taxon>Streptomycetaceae</taxon>
        <taxon>Streptomyces</taxon>
    </lineage>
</organism>
<dbReference type="InterPro" id="IPR036249">
    <property type="entry name" value="Thioredoxin-like_sf"/>
</dbReference>
<evidence type="ECO:0000256" key="5">
    <source>
        <dbReference type="ARBA" id="ARBA00023284"/>
    </source>
</evidence>
<dbReference type="Gene3D" id="3.40.30.10">
    <property type="entry name" value="Glutaredoxin"/>
    <property type="match status" value="1"/>
</dbReference>
<dbReference type="Proteomes" id="UP001601288">
    <property type="component" value="Unassembled WGS sequence"/>
</dbReference>
<keyword evidence="9" id="KW-1185">Reference proteome</keyword>
<evidence type="ECO:0000256" key="4">
    <source>
        <dbReference type="ARBA" id="ARBA00023157"/>
    </source>
</evidence>
<sequence length="219" mass="23234">MSAASRAPLRSNRMNRTTRAAERTRRVRRSAVLTASLAATALLVSACGSGGTSGGGGNTNFVTGTDGVATAAKGERTPAPDLSGKTIAGKTLDVADYKGKVVVLNVWGSWCNPCRAEAKYFAKVSKAYADKGVQFVGINTRDTNLKSAAAFEEDFGISYPSLYDPTGKLMLRFERGTLNPQTVPSTLILDRDGKIAARSLSALSEERLLKMLKPVVAEK</sequence>
<dbReference type="InterPro" id="IPR000866">
    <property type="entry name" value="AhpC/TSA"/>
</dbReference>
<evidence type="ECO:0000313" key="8">
    <source>
        <dbReference type="EMBL" id="MFE9230855.1"/>
    </source>
</evidence>
<dbReference type="InterPro" id="IPR013766">
    <property type="entry name" value="Thioredoxin_domain"/>
</dbReference>
<keyword evidence="5" id="KW-0676">Redox-active center</keyword>
<dbReference type="PANTHER" id="PTHR42852">
    <property type="entry name" value="THIOL:DISULFIDE INTERCHANGE PROTEIN DSBE"/>
    <property type="match status" value="1"/>
</dbReference>
<comment type="subcellular location">
    <subcellularLocation>
        <location evidence="1">Cell envelope</location>
    </subcellularLocation>
</comment>
<dbReference type="Pfam" id="PF00578">
    <property type="entry name" value="AhpC-TSA"/>
    <property type="match status" value="1"/>
</dbReference>
<evidence type="ECO:0000256" key="6">
    <source>
        <dbReference type="SAM" id="MobiDB-lite"/>
    </source>
</evidence>
<dbReference type="PANTHER" id="PTHR42852:SF6">
    <property type="entry name" value="THIOL:DISULFIDE INTERCHANGE PROTEIN DSBE"/>
    <property type="match status" value="1"/>
</dbReference>
<dbReference type="CDD" id="cd02966">
    <property type="entry name" value="TlpA_like_family"/>
    <property type="match status" value="1"/>
</dbReference>
<evidence type="ECO:0000313" key="9">
    <source>
        <dbReference type="Proteomes" id="UP001601288"/>
    </source>
</evidence>
<keyword evidence="2" id="KW-0201">Cytochrome c-type biogenesis</keyword>
<evidence type="ECO:0000256" key="3">
    <source>
        <dbReference type="ARBA" id="ARBA00022968"/>
    </source>
</evidence>
<dbReference type="PROSITE" id="PS51352">
    <property type="entry name" value="THIOREDOXIN_2"/>
    <property type="match status" value="1"/>
</dbReference>
<dbReference type="SUPFAM" id="SSF52833">
    <property type="entry name" value="Thioredoxin-like"/>
    <property type="match status" value="1"/>
</dbReference>
<keyword evidence="4" id="KW-1015">Disulfide bond</keyword>
<gene>
    <name evidence="8" type="ORF">ACFYM3_41045</name>
</gene>
<evidence type="ECO:0000256" key="2">
    <source>
        <dbReference type="ARBA" id="ARBA00022748"/>
    </source>
</evidence>
<evidence type="ECO:0000256" key="1">
    <source>
        <dbReference type="ARBA" id="ARBA00004196"/>
    </source>
</evidence>
<feature type="domain" description="Thioredoxin" evidence="7">
    <location>
        <begin position="73"/>
        <end position="217"/>
    </location>
</feature>
<name>A0ABW6LR33_9ACTN</name>
<dbReference type="EMBL" id="JBIAFP010000041">
    <property type="protein sequence ID" value="MFE9230855.1"/>
    <property type="molecule type" value="Genomic_DNA"/>
</dbReference>